<dbReference type="InterPro" id="IPR012677">
    <property type="entry name" value="Nucleotide-bd_a/b_plait_sf"/>
</dbReference>
<dbReference type="InterPro" id="IPR013083">
    <property type="entry name" value="Znf_RING/FYVE/PHD"/>
</dbReference>
<dbReference type="InterPro" id="IPR034261">
    <property type="entry name" value="CNOT4_RRM"/>
</dbReference>
<comment type="caution">
    <text evidence="5">The sequence shown here is derived from an EMBL/GenBank/DDBJ whole genome shotgun (WGS) entry which is preliminary data.</text>
</comment>
<dbReference type="KEGG" id="qsa:O6P43_010338"/>
<keyword evidence="2" id="KW-0694">RNA-binding</keyword>
<dbReference type="GO" id="GO:0016567">
    <property type="term" value="P:protein ubiquitination"/>
    <property type="evidence" value="ECO:0007669"/>
    <property type="project" value="TreeGrafter"/>
</dbReference>
<dbReference type="Pfam" id="PF00076">
    <property type="entry name" value="RRM_1"/>
    <property type="match status" value="1"/>
</dbReference>
<feature type="domain" description="RING-type" evidence="3">
    <location>
        <begin position="9"/>
        <end position="57"/>
    </location>
</feature>
<keyword evidence="1" id="KW-0862">Zinc</keyword>
<evidence type="ECO:0000259" key="4">
    <source>
        <dbReference type="PROSITE" id="PS50102"/>
    </source>
</evidence>
<evidence type="ECO:0000313" key="5">
    <source>
        <dbReference type="EMBL" id="KAJ7972453.1"/>
    </source>
</evidence>
<dbReference type="InterPro" id="IPR035979">
    <property type="entry name" value="RBD_domain_sf"/>
</dbReference>
<gene>
    <name evidence="5" type="ORF">O6P43_010338</name>
</gene>
<evidence type="ECO:0000259" key="3">
    <source>
        <dbReference type="PROSITE" id="PS50089"/>
    </source>
</evidence>
<dbReference type="InterPro" id="IPR001841">
    <property type="entry name" value="Znf_RING"/>
</dbReference>
<protein>
    <submittedName>
        <fullName evidence="5">RNA binding (RRM/RBD/RNP motifs) family protein</fullName>
    </submittedName>
</protein>
<dbReference type="InterPro" id="IPR039515">
    <property type="entry name" value="NOT4_mRING-HC-C4C4"/>
</dbReference>
<name>A0AAD7Q0A5_QUISA</name>
<keyword evidence="1" id="KW-0863">Zinc-finger</keyword>
<dbReference type="CDD" id="cd12438">
    <property type="entry name" value="RRM_CNOT4"/>
    <property type="match status" value="1"/>
</dbReference>
<dbReference type="InterPro" id="IPR039780">
    <property type="entry name" value="Mot2"/>
</dbReference>
<dbReference type="Gene3D" id="3.30.70.330">
    <property type="match status" value="1"/>
</dbReference>
<accession>A0AAD7Q0A5</accession>
<dbReference type="Pfam" id="PF14570">
    <property type="entry name" value="zf-RING_4"/>
    <property type="match status" value="1"/>
</dbReference>
<dbReference type="SUPFAM" id="SSF57850">
    <property type="entry name" value="RING/U-box"/>
    <property type="match status" value="1"/>
</dbReference>
<keyword evidence="6" id="KW-1185">Reference proteome</keyword>
<dbReference type="PANTHER" id="PTHR12603">
    <property type="entry name" value="CCR4-NOT TRANSCRIPTION COMPLEX RELATED"/>
    <property type="match status" value="1"/>
</dbReference>
<dbReference type="Proteomes" id="UP001163823">
    <property type="component" value="Chromosome 4"/>
</dbReference>
<dbReference type="Gene3D" id="3.30.40.10">
    <property type="entry name" value="Zinc/RING finger domain, C3HC4 (zinc finger)"/>
    <property type="match status" value="1"/>
</dbReference>
<reference evidence="5" key="1">
    <citation type="journal article" date="2023" name="Science">
        <title>Elucidation of the pathway for biosynthesis of saponin adjuvants from the soapbark tree.</title>
        <authorList>
            <person name="Reed J."/>
            <person name="Orme A."/>
            <person name="El-Demerdash A."/>
            <person name="Owen C."/>
            <person name="Martin L.B.B."/>
            <person name="Misra R.C."/>
            <person name="Kikuchi S."/>
            <person name="Rejzek M."/>
            <person name="Martin A.C."/>
            <person name="Harkess A."/>
            <person name="Leebens-Mack J."/>
            <person name="Louveau T."/>
            <person name="Stephenson M.J."/>
            <person name="Osbourn A."/>
        </authorList>
    </citation>
    <scope>NUCLEOTIDE SEQUENCE</scope>
    <source>
        <strain evidence="5">S10</strain>
    </source>
</reference>
<dbReference type="GO" id="GO:0004842">
    <property type="term" value="F:ubiquitin-protein transferase activity"/>
    <property type="evidence" value="ECO:0007669"/>
    <property type="project" value="InterPro"/>
</dbReference>
<organism evidence="5 6">
    <name type="scientific">Quillaja saponaria</name>
    <name type="common">Soap bark tree</name>
    <dbReference type="NCBI Taxonomy" id="32244"/>
    <lineage>
        <taxon>Eukaryota</taxon>
        <taxon>Viridiplantae</taxon>
        <taxon>Streptophyta</taxon>
        <taxon>Embryophyta</taxon>
        <taxon>Tracheophyta</taxon>
        <taxon>Spermatophyta</taxon>
        <taxon>Magnoliopsida</taxon>
        <taxon>eudicotyledons</taxon>
        <taxon>Gunneridae</taxon>
        <taxon>Pentapetalae</taxon>
        <taxon>rosids</taxon>
        <taxon>fabids</taxon>
        <taxon>Fabales</taxon>
        <taxon>Quillajaceae</taxon>
        <taxon>Quillaja</taxon>
    </lineage>
</organism>
<sequence>MCDKGGKSCPICTEEMDLTDQQLKPCQCGYGICVWCWHHIMEMAEKDGTEGRCPACRTPYDKERIVAMSANCQRLVVEMNSQHKKKMQKLKPKASDGRKHLSDVRVIQRNLVYIIGLPLNLAHEDRREYFGRYGKVLKVSISRTATGVIQHSVNNSCCVYIKYSKEAEAVRCIQSVHCFVLEGRFLRACFGTTKYCHGWLKNVPCSNRDCLYLHDFGSQEDSFTKDELVLAFARSRVQQIIGATNNLHRRSGNVLPPPADEHRHMNMSSSTKPVAGSPLDKFDNPTKGSFSASGTGNPTALPPLNSWVMRVSGTQPPVTSSSCSGGFFDRKLEVSNDPEALVSRAVSVERSTLAVRRSLEVKDSSEVQCNNMLVPSDLTKHYVGEDSQTSASNIINEVISEKIHAIAMSGSNISCIPDFKGNDPDTAAPSTNTIFPQLSQSLRSPYLDKAGSPETNEECSGLIMFRVIVS</sequence>
<feature type="domain" description="RRM" evidence="4">
    <location>
        <begin position="110"/>
        <end position="193"/>
    </location>
</feature>
<dbReference type="SUPFAM" id="SSF54928">
    <property type="entry name" value="RNA-binding domain, RBD"/>
    <property type="match status" value="1"/>
</dbReference>
<dbReference type="GO" id="GO:0030014">
    <property type="term" value="C:CCR4-NOT complex"/>
    <property type="evidence" value="ECO:0007669"/>
    <property type="project" value="InterPro"/>
</dbReference>
<evidence type="ECO:0000256" key="2">
    <source>
        <dbReference type="PROSITE-ProRule" id="PRU00176"/>
    </source>
</evidence>
<dbReference type="PROSITE" id="PS50102">
    <property type="entry name" value="RRM"/>
    <property type="match status" value="1"/>
</dbReference>
<dbReference type="PANTHER" id="PTHR12603:SF22">
    <property type="entry name" value="TRANSCRIPTION FACTOR C2H2 FAMILY-RELATED"/>
    <property type="match status" value="1"/>
</dbReference>
<dbReference type="EMBL" id="JARAOO010000004">
    <property type="protein sequence ID" value="KAJ7972453.1"/>
    <property type="molecule type" value="Genomic_DNA"/>
</dbReference>
<dbReference type="CDD" id="cd16618">
    <property type="entry name" value="mRING-HC-C4C4_CNOT4"/>
    <property type="match status" value="1"/>
</dbReference>
<evidence type="ECO:0000313" key="6">
    <source>
        <dbReference type="Proteomes" id="UP001163823"/>
    </source>
</evidence>
<dbReference type="FunFam" id="3.30.70.330:FF:000161">
    <property type="entry name" value="RNA binding (RRM/RBD/RNP motifs) family protein"/>
    <property type="match status" value="1"/>
</dbReference>
<dbReference type="GO" id="GO:0003723">
    <property type="term" value="F:RNA binding"/>
    <property type="evidence" value="ECO:0007669"/>
    <property type="project" value="UniProtKB-UniRule"/>
</dbReference>
<proteinExistence type="predicted"/>
<dbReference type="GO" id="GO:0008270">
    <property type="term" value="F:zinc ion binding"/>
    <property type="evidence" value="ECO:0007669"/>
    <property type="project" value="UniProtKB-KW"/>
</dbReference>
<dbReference type="AlphaFoldDB" id="A0AAD7Q0A5"/>
<dbReference type="PROSITE" id="PS50089">
    <property type="entry name" value="ZF_RING_2"/>
    <property type="match status" value="1"/>
</dbReference>
<dbReference type="InterPro" id="IPR000504">
    <property type="entry name" value="RRM_dom"/>
</dbReference>
<evidence type="ECO:0000256" key="1">
    <source>
        <dbReference type="PROSITE-ProRule" id="PRU00175"/>
    </source>
</evidence>
<keyword evidence="1" id="KW-0479">Metal-binding</keyword>